<dbReference type="PROSITE" id="PS51371">
    <property type="entry name" value="CBS"/>
    <property type="match status" value="1"/>
</dbReference>
<dbReference type="SUPFAM" id="SSF54631">
    <property type="entry name" value="CBS-domain pair"/>
    <property type="match status" value="1"/>
</dbReference>
<accession>A0ABQ5CQ89</accession>
<evidence type="ECO:0000256" key="2">
    <source>
        <dbReference type="PROSITE-ProRule" id="PRU00703"/>
    </source>
</evidence>
<dbReference type="SMART" id="SM00116">
    <property type="entry name" value="CBS"/>
    <property type="match status" value="1"/>
</dbReference>
<dbReference type="EMBL" id="BQNB010014338">
    <property type="protein sequence ID" value="GJT26979.1"/>
    <property type="molecule type" value="Genomic_DNA"/>
</dbReference>
<organism evidence="4 5">
    <name type="scientific">Tanacetum coccineum</name>
    <dbReference type="NCBI Taxonomy" id="301880"/>
    <lineage>
        <taxon>Eukaryota</taxon>
        <taxon>Viridiplantae</taxon>
        <taxon>Streptophyta</taxon>
        <taxon>Embryophyta</taxon>
        <taxon>Tracheophyta</taxon>
        <taxon>Spermatophyta</taxon>
        <taxon>Magnoliopsida</taxon>
        <taxon>eudicotyledons</taxon>
        <taxon>Gunneridae</taxon>
        <taxon>Pentapetalae</taxon>
        <taxon>asterids</taxon>
        <taxon>campanulids</taxon>
        <taxon>Asterales</taxon>
        <taxon>Asteraceae</taxon>
        <taxon>Asteroideae</taxon>
        <taxon>Anthemideae</taxon>
        <taxon>Anthemidinae</taxon>
        <taxon>Tanacetum</taxon>
    </lineage>
</organism>
<gene>
    <name evidence="4" type="ORF">Tco_0907254</name>
</gene>
<feature type="domain" description="CBS" evidence="3">
    <location>
        <begin position="176"/>
        <end position="233"/>
    </location>
</feature>
<evidence type="ECO:0000259" key="3">
    <source>
        <dbReference type="PROSITE" id="PS51371"/>
    </source>
</evidence>
<reference evidence="4" key="2">
    <citation type="submission" date="2022-01" db="EMBL/GenBank/DDBJ databases">
        <authorList>
            <person name="Yamashiro T."/>
            <person name="Shiraishi A."/>
            <person name="Satake H."/>
            <person name="Nakayama K."/>
        </authorList>
    </citation>
    <scope>NUCLEOTIDE SEQUENCE</scope>
</reference>
<sequence>MAAPGHSNVVARHAIDEIAEFTSETKTPKYMKVFILQQIAKSMCYVRVLHEEADIARRCLAQVNAMIAKMEAMNDQEEYYNSLRSLRDNRRIGNDRLMRLNELIAQAEEDIWTNESHLEIMEAAIKVYLFCVKLVSTLATMDVRAMILPEDRQALVVMRLSLAKNVAFNVVNEKIMLGLLKLITITADTKVLKAMQIMTDNRIRHIPVIGQRGMLGMDSIGDVVRAITPMMTLKKILTRNKRLSDSRFQMASQRLRKE</sequence>
<dbReference type="InterPro" id="IPR000644">
    <property type="entry name" value="CBS_dom"/>
</dbReference>
<dbReference type="InterPro" id="IPR051257">
    <property type="entry name" value="Diverse_CBS-Domain"/>
</dbReference>
<evidence type="ECO:0000313" key="4">
    <source>
        <dbReference type="EMBL" id="GJT26979.1"/>
    </source>
</evidence>
<keyword evidence="1 2" id="KW-0129">CBS domain</keyword>
<dbReference type="PANTHER" id="PTHR43080">
    <property type="entry name" value="CBS DOMAIN-CONTAINING PROTEIN CBSX3, MITOCHONDRIAL"/>
    <property type="match status" value="1"/>
</dbReference>
<comment type="caution">
    <text evidence="4">The sequence shown here is derived from an EMBL/GenBank/DDBJ whole genome shotgun (WGS) entry which is preliminary data.</text>
</comment>
<evidence type="ECO:0000313" key="5">
    <source>
        <dbReference type="Proteomes" id="UP001151760"/>
    </source>
</evidence>
<dbReference type="InterPro" id="IPR046342">
    <property type="entry name" value="CBS_dom_sf"/>
</dbReference>
<reference evidence="4" key="1">
    <citation type="journal article" date="2022" name="Int. J. Mol. Sci.">
        <title>Draft Genome of Tanacetum Coccineum: Genomic Comparison of Closely Related Tanacetum-Family Plants.</title>
        <authorList>
            <person name="Yamashiro T."/>
            <person name="Shiraishi A."/>
            <person name="Nakayama K."/>
            <person name="Satake H."/>
        </authorList>
    </citation>
    <scope>NUCLEOTIDE SEQUENCE</scope>
</reference>
<dbReference type="Proteomes" id="UP001151760">
    <property type="component" value="Unassembled WGS sequence"/>
</dbReference>
<protein>
    <submittedName>
        <fullName evidence="4">Ribonuclease H-like domain-containing protein</fullName>
    </submittedName>
</protein>
<keyword evidence="5" id="KW-1185">Reference proteome</keyword>
<dbReference type="Pfam" id="PF00571">
    <property type="entry name" value="CBS"/>
    <property type="match status" value="1"/>
</dbReference>
<evidence type="ECO:0000256" key="1">
    <source>
        <dbReference type="ARBA" id="ARBA00023122"/>
    </source>
</evidence>
<proteinExistence type="predicted"/>
<dbReference type="Gene3D" id="3.10.580.10">
    <property type="entry name" value="CBS-domain"/>
    <property type="match status" value="1"/>
</dbReference>
<name>A0ABQ5CQ89_9ASTR</name>
<dbReference type="PANTHER" id="PTHR43080:SF2">
    <property type="entry name" value="CBS DOMAIN-CONTAINING PROTEIN"/>
    <property type="match status" value="1"/>
</dbReference>